<feature type="compositionally biased region" description="Polar residues" evidence="1">
    <location>
        <begin position="245"/>
        <end position="274"/>
    </location>
</feature>
<feature type="region of interest" description="Disordered" evidence="1">
    <location>
        <begin position="364"/>
        <end position="453"/>
    </location>
</feature>
<keyword evidence="3" id="KW-1185">Reference proteome</keyword>
<feature type="compositionally biased region" description="Basic and acidic residues" evidence="1">
    <location>
        <begin position="173"/>
        <end position="187"/>
    </location>
</feature>
<feature type="compositionally biased region" description="Basic and acidic residues" evidence="1">
    <location>
        <begin position="379"/>
        <end position="394"/>
    </location>
</feature>
<feature type="compositionally biased region" description="Basic and acidic residues" evidence="1">
    <location>
        <begin position="518"/>
        <end position="530"/>
    </location>
</feature>
<feature type="compositionally biased region" description="Basic and acidic residues" evidence="1">
    <location>
        <begin position="440"/>
        <end position="453"/>
    </location>
</feature>
<proteinExistence type="predicted"/>
<protein>
    <submittedName>
        <fullName evidence="2">Uncharacterized protein</fullName>
    </submittedName>
</protein>
<feature type="compositionally biased region" description="Low complexity" evidence="1">
    <location>
        <begin position="366"/>
        <end position="378"/>
    </location>
</feature>
<gene>
    <name evidence="2" type="ORF">AK812_SmicGene14515</name>
</gene>
<feature type="compositionally biased region" description="Low complexity" evidence="1">
    <location>
        <begin position="99"/>
        <end position="113"/>
    </location>
</feature>
<feature type="region of interest" description="Disordered" evidence="1">
    <location>
        <begin position="496"/>
        <end position="563"/>
    </location>
</feature>
<accession>A0A1Q9E5C3</accession>
<name>A0A1Q9E5C3_SYMMI</name>
<feature type="compositionally biased region" description="Basic and acidic residues" evidence="1">
    <location>
        <begin position="323"/>
        <end position="335"/>
    </location>
</feature>
<feature type="region of interest" description="Disordered" evidence="1">
    <location>
        <begin position="310"/>
        <end position="337"/>
    </location>
</feature>
<feature type="compositionally biased region" description="Basic and acidic residues" evidence="1">
    <location>
        <begin position="25"/>
        <end position="38"/>
    </location>
</feature>
<feature type="compositionally biased region" description="Basic and acidic residues" evidence="1">
    <location>
        <begin position="403"/>
        <end position="431"/>
    </location>
</feature>
<evidence type="ECO:0000313" key="3">
    <source>
        <dbReference type="Proteomes" id="UP000186817"/>
    </source>
</evidence>
<dbReference type="AlphaFoldDB" id="A0A1Q9E5C3"/>
<feature type="compositionally biased region" description="Basic and acidic residues" evidence="1">
    <location>
        <begin position="124"/>
        <end position="140"/>
    </location>
</feature>
<feature type="region of interest" description="Disordered" evidence="1">
    <location>
        <begin position="1"/>
        <end position="288"/>
    </location>
</feature>
<comment type="caution">
    <text evidence="2">The sequence shown here is derived from an EMBL/GenBank/DDBJ whole genome shotgun (WGS) entry which is preliminary data.</text>
</comment>
<evidence type="ECO:0000256" key="1">
    <source>
        <dbReference type="SAM" id="MobiDB-lite"/>
    </source>
</evidence>
<reference evidence="2 3" key="1">
    <citation type="submission" date="2016-02" db="EMBL/GenBank/DDBJ databases">
        <title>Genome analysis of coral dinoflagellate symbionts highlights evolutionary adaptations to a symbiotic lifestyle.</title>
        <authorList>
            <person name="Aranda M."/>
            <person name="Li Y."/>
            <person name="Liew Y.J."/>
            <person name="Baumgarten S."/>
            <person name="Simakov O."/>
            <person name="Wilson M."/>
            <person name="Piel J."/>
            <person name="Ashoor H."/>
            <person name="Bougouffa S."/>
            <person name="Bajic V.B."/>
            <person name="Ryu T."/>
            <person name="Ravasi T."/>
            <person name="Bayer T."/>
            <person name="Micklem G."/>
            <person name="Kim H."/>
            <person name="Bhak J."/>
            <person name="Lajeunesse T.C."/>
            <person name="Voolstra C.R."/>
        </authorList>
    </citation>
    <scope>NUCLEOTIDE SEQUENCE [LARGE SCALE GENOMIC DNA]</scope>
    <source>
        <strain evidence="2 3">CCMP2467</strain>
    </source>
</reference>
<dbReference type="Proteomes" id="UP000186817">
    <property type="component" value="Unassembled WGS sequence"/>
</dbReference>
<feature type="compositionally biased region" description="Basic and acidic residues" evidence="1">
    <location>
        <begin position="148"/>
        <end position="163"/>
    </location>
</feature>
<evidence type="ECO:0000313" key="2">
    <source>
        <dbReference type="EMBL" id="OLQ02616.1"/>
    </source>
</evidence>
<dbReference type="EMBL" id="LSRX01000260">
    <property type="protein sequence ID" value="OLQ02616.1"/>
    <property type="molecule type" value="Genomic_DNA"/>
</dbReference>
<feature type="compositionally biased region" description="Polar residues" evidence="1">
    <location>
        <begin position="7"/>
        <end position="19"/>
    </location>
</feature>
<organism evidence="2 3">
    <name type="scientific">Symbiodinium microadriaticum</name>
    <name type="common">Dinoflagellate</name>
    <name type="synonym">Zooxanthella microadriatica</name>
    <dbReference type="NCBI Taxonomy" id="2951"/>
    <lineage>
        <taxon>Eukaryota</taxon>
        <taxon>Sar</taxon>
        <taxon>Alveolata</taxon>
        <taxon>Dinophyceae</taxon>
        <taxon>Suessiales</taxon>
        <taxon>Symbiodiniaceae</taxon>
        <taxon>Symbiodinium</taxon>
    </lineage>
</organism>
<feature type="compositionally biased region" description="Basic and acidic residues" evidence="1">
    <location>
        <begin position="275"/>
        <end position="284"/>
    </location>
</feature>
<sequence>MKKRALQGTNYEMSVQDQQGPAEKSLAKDPPCKVEKKTPVPRQKMCKEEPRSPAIPEAADSSVFSVAGSSQQGSPSSRRRGRSRTPGSSKSKRHRRSKTPTPTKDATAPTLLLEATQATSPGKRTPDKAAKAPSPDKEAPKAPTPGKRAPDKSAKAPSPDKEAPTAATPGKPTPDKAAKASPDKEAPKAATPGKRTPDKAVKAPAEAAPTPADLDKHKVSPYSLGKRARSSPLRKASPASEDGPDSSSRYRAQSGPLQRSQTAASDLSHMSWQSSDRDSTRAWEEDQWSWNSWGQGWDSWSWGATTSWQWDGDWSSSGAHGYSADEKGPLADESAKVQQILKRGHTVDQLSTADLQLVVKHIDSLQQQQQQQQQQAEQKQQRAEQKQQRAEQKPAADAASTKLGKEEAGAEADKEDGELKESEKPKAKSSADARSVMFEALKETKEADPERSLTEVRKWPECEDFVQYLCLVDSTEEDCDEEEFEQILEAQAMSPEEAEIQKAQQERKTKANKALTRATEKIKVSTKIEQEGSVEGMSAQKVQEARGQLQGAVDRDEADDPMDNLISTLSSMCETFDKIHKDFQSRKNKDANPKKKAKK</sequence>